<dbReference type="Proteomes" id="UP000654993">
    <property type="component" value="Unassembled WGS sequence"/>
</dbReference>
<comment type="caution">
    <text evidence="2">The sequence shown here is derived from an EMBL/GenBank/DDBJ whole genome shotgun (WGS) entry which is preliminary data.</text>
</comment>
<gene>
    <name evidence="2" type="ORF">PRECH8_09160</name>
</gene>
<dbReference type="EMBL" id="BMAQ01000006">
    <property type="protein sequence ID" value="GFR37620.1"/>
    <property type="molecule type" value="Genomic_DNA"/>
</dbReference>
<name>A0A916QBL0_9BACL</name>
<dbReference type="AlphaFoldDB" id="A0A916QBL0"/>
<evidence type="ECO:0000313" key="3">
    <source>
        <dbReference type="Proteomes" id="UP000654993"/>
    </source>
</evidence>
<proteinExistence type="predicted"/>
<protein>
    <recommendedName>
        <fullName evidence="1">N-acetyltransferase domain-containing protein</fullName>
    </recommendedName>
</protein>
<accession>A0A916QBL0</accession>
<dbReference type="SUPFAM" id="SSF55729">
    <property type="entry name" value="Acyl-CoA N-acyltransferases (Nat)"/>
    <property type="match status" value="1"/>
</dbReference>
<organism evidence="2 3">
    <name type="scientific">Insulibacter thermoxylanivorax</name>
    <dbReference type="NCBI Taxonomy" id="2749268"/>
    <lineage>
        <taxon>Bacteria</taxon>
        <taxon>Bacillati</taxon>
        <taxon>Bacillota</taxon>
        <taxon>Bacilli</taxon>
        <taxon>Bacillales</taxon>
        <taxon>Paenibacillaceae</taxon>
        <taxon>Insulibacter</taxon>
    </lineage>
</organism>
<evidence type="ECO:0000313" key="2">
    <source>
        <dbReference type="EMBL" id="GFR37620.1"/>
    </source>
</evidence>
<dbReference type="RefSeq" id="WP_200965908.1">
    <property type="nucleotide sequence ID" value="NZ_BMAQ01000006.1"/>
</dbReference>
<sequence length="84" mass="10000">MRIVISDKGRGYGRDAIRLIQTYVFNELHAHRLWLDVKEHNHRAKNLYESLGFRYEGMLRECIKSGDTYESLIIMAILRREFAN</sequence>
<reference evidence="2" key="2">
    <citation type="journal article" date="2021" name="Data Brief">
        <title>Draft genome sequence data of the facultative, thermophilic, xylanolytic bacterium Paenibacillus sp. strain DA-C8.</title>
        <authorList>
            <person name="Chhe C."/>
            <person name="Uke A."/>
            <person name="Baramee S."/>
            <person name="Ungkulpasvich U."/>
            <person name="Tachaapaikoon C."/>
            <person name="Pason P."/>
            <person name="Waeonukul R."/>
            <person name="Ratanakhanokchai K."/>
            <person name="Kosugi A."/>
        </authorList>
    </citation>
    <scope>NUCLEOTIDE SEQUENCE</scope>
    <source>
        <strain evidence="2">DA-C8</strain>
    </source>
</reference>
<dbReference type="Gene3D" id="3.40.630.30">
    <property type="match status" value="1"/>
</dbReference>
<dbReference type="GO" id="GO:0016747">
    <property type="term" value="F:acyltransferase activity, transferring groups other than amino-acyl groups"/>
    <property type="evidence" value="ECO:0007669"/>
    <property type="project" value="InterPro"/>
</dbReference>
<dbReference type="InterPro" id="IPR000182">
    <property type="entry name" value="GNAT_dom"/>
</dbReference>
<dbReference type="Pfam" id="PF00583">
    <property type="entry name" value="Acetyltransf_1"/>
    <property type="match status" value="1"/>
</dbReference>
<reference evidence="2" key="1">
    <citation type="submission" date="2020-08" db="EMBL/GenBank/DDBJ databases">
        <authorList>
            <person name="Uke A."/>
            <person name="Chhe C."/>
            <person name="Baramee S."/>
            <person name="Kosugi A."/>
        </authorList>
    </citation>
    <scope>NUCLEOTIDE SEQUENCE</scope>
    <source>
        <strain evidence="2">DA-C8</strain>
    </source>
</reference>
<dbReference type="InterPro" id="IPR016181">
    <property type="entry name" value="Acyl_CoA_acyltransferase"/>
</dbReference>
<keyword evidence="3" id="KW-1185">Reference proteome</keyword>
<dbReference type="PANTHER" id="PTHR43415:SF3">
    <property type="entry name" value="GNAT-FAMILY ACETYLTRANSFERASE"/>
    <property type="match status" value="1"/>
</dbReference>
<evidence type="ECO:0000259" key="1">
    <source>
        <dbReference type="PROSITE" id="PS51186"/>
    </source>
</evidence>
<dbReference type="PROSITE" id="PS51186">
    <property type="entry name" value="GNAT"/>
    <property type="match status" value="1"/>
</dbReference>
<feature type="domain" description="N-acetyltransferase" evidence="1">
    <location>
        <begin position="1"/>
        <end position="80"/>
    </location>
</feature>
<dbReference type="PANTHER" id="PTHR43415">
    <property type="entry name" value="SPERMIDINE N(1)-ACETYLTRANSFERASE"/>
    <property type="match status" value="1"/>
</dbReference>